<feature type="domain" description="DUF11" evidence="5">
    <location>
        <begin position="307"/>
        <end position="433"/>
    </location>
</feature>
<reference evidence="7 8" key="1">
    <citation type="submission" date="2024-11" db="EMBL/GenBank/DDBJ databases">
        <authorList>
            <person name="Kaparullina E.N."/>
            <person name="Delegan Y.A."/>
            <person name="Doronina N.V."/>
        </authorList>
    </citation>
    <scope>NUCLEOTIDE SEQUENCE [LARGE SCALE GENOMIC DNA]</scope>
    <source>
        <strain evidence="7 8">7sh_L</strain>
    </source>
</reference>
<keyword evidence="2" id="KW-0964">Secreted</keyword>
<dbReference type="InterPro" id="IPR047589">
    <property type="entry name" value="DUF11_rpt"/>
</dbReference>
<dbReference type="Gene3D" id="2.60.40.1120">
    <property type="entry name" value="Carboxypeptidase-like, regulatory domain"/>
    <property type="match status" value="1"/>
</dbReference>
<feature type="domain" description="DUF11" evidence="5">
    <location>
        <begin position="752"/>
        <end position="893"/>
    </location>
</feature>
<feature type="region of interest" description="Disordered" evidence="4">
    <location>
        <begin position="1039"/>
        <end position="1060"/>
    </location>
</feature>
<feature type="domain" description="DUF11" evidence="5">
    <location>
        <begin position="588"/>
        <end position="739"/>
    </location>
</feature>
<feature type="domain" description="DUF11" evidence="5">
    <location>
        <begin position="177"/>
        <end position="296"/>
    </location>
</feature>
<dbReference type="Proteomes" id="UP001617669">
    <property type="component" value="Unassembled WGS sequence"/>
</dbReference>
<dbReference type="InterPro" id="IPR051172">
    <property type="entry name" value="Chlamydia_OmcB"/>
</dbReference>
<evidence type="ECO:0000256" key="1">
    <source>
        <dbReference type="ARBA" id="ARBA00004613"/>
    </source>
</evidence>
<comment type="caution">
    <text evidence="7">The sequence shown here is derived from an EMBL/GenBank/DDBJ whole genome shotgun (WGS) entry which is preliminary data.</text>
</comment>
<dbReference type="InterPro" id="IPR033764">
    <property type="entry name" value="Sdr_B"/>
</dbReference>
<keyword evidence="8" id="KW-1185">Reference proteome</keyword>
<dbReference type="Gene3D" id="2.60.40.10">
    <property type="entry name" value="Immunoglobulins"/>
    <property type="match status" value="4"/>
</dbReference>
<evidence type="ECO:0000259" key="6">
    <source>
        <dbReference type="Pfam" id="PF17210"/>
    </source>
</evidence>
<feature type="compositionally biased region" description="Low complexity" evidence="4">
    <location>
        <begin position="1039"/>
        <end position="1058"/>
    </location>
</feature>
<dbReference type="InterPro" id="IPR013783">
    <property type="entry name" value="Ig-like_fold"/>
</dbReference>
<dbReference type="EMBL" id="JBIWXY010000002">
    <property type="protein sequence ID" value="MFJ5446909.1"/>
    <property type="molecule type" value="Genomic_DNA"/>
</dbReference>
<sequence length="1847" mass="191296">MSTKFGLNSRMGRQQPVVHTSLFRKVLFIALAMMALPALANVDVLVSSIDDSAYDPSPRGAQVRYKIQVSNNGSDPATDVMVRMSFPSANGVVMSSATMVGGSCALSGSDMECRYTSNSGNFPAGGSSDVELFVETGAATPNTIELTANITASNESAASSTSNNISTQNTTINNGADVRITSVTGAPNPVVGGGNLTWSIAGDNNGPNDASNPVVTVTLPPSLQFVSGGGGGFNPCTISGQVVTCRYPPNMAAGTTFSDLNLVTKVVDVSLGNVQITPRISSSTADPNPNNNQQSVIPPITISAGADLQITQLANTILASSQQDVTFNLQVRNAGPSPASGGVTVTHQLPTGFIYVSETVPAGWSCSQASGTVTCNYAGSYASGASSTLAIVAKAPVENAAISGDLPSTATVAAIGGMPNDPDTSNNQSVVNVRVGPDGSVLRISKERSPRPVAQGMEIRNLIRVMNDGPLAAAAGTILATDTLQTPANEEFVRYETNNGAWSCDNTTAGGTASSPALNSAVTSVSCTYAPGLAVNATSQPLVIITRAKASGTTTNQAEVACTPGSKCFPTVLLPVDVTVTAPGNSVDLAITKAANTTNANTRLEFDESTLTYTLEVRNNNAVDAVDIVVEDIIPGWRSGTTLGADTAASLASMATISGPNGSNATFSCVQVQLVQAQVNKPGVKCTQNGGVLKQGDVARFVIPVSRPLDAGSFTNIATVSSSTQGDTNTSNNTASVDVVIDPIADVEMTSKIVTPDDARAGTEVSYVLTFKNNGPSTAANVLVTDSFTIAAGDPGFTVLRIKPTGWSSGTPICSGLVVGESYGAGSNPVLSCQGGNLNDDEQRTIEVLVRPNWKTGQAEGQAWQINNTARISTSTPESTSGTDNGNNSRNVTLTIQAASVDLLVNNIDNVDPLGYDSSNGGDNPQNDVIYTINTVNNGPSVATGVHFTYSITPPSGKTIRFLGDSAVMGGSLTNSICNNIGNTVTGPSTLTVTCRFTDTEATFDNAESRNRYLTVRMLTAPPSSGDVYDSVARVIANENDNNSSNNSESETTTVNLSAPNNLSLSGNVFVDRNDDGRFDRSAGNVETGIGGVTITLSGTTAAGEDVCTVFANIRTQNGGGDLPSCVVTTDADGRYFFSSLPPSNGAGYTITETQPAGYNDGKDQVGSQGAIASVIDANLNPGTISNPGINLNSGFILNPGTDSFNVILTSSGTGYNFGEIATSSGTASISGHVWLDGDHDRQFNSASPASADVPKAGWTVELLRNGDKVAEITTGNNGAYSFTGLQPGSGYQVRFRDPASGLLWGQARPNERGLTFSDEIVDASANPKGATRTEGGLGSITLVAGDNVTEHSLPLDPAGVVYDAVTRQPVAGAVVTISGPAGFNPTTHLVSGNASQTTGSDGGYQFLLNPGFPAGIYTLAISSYPSGYLPQPSNIIPVCNATLLVAGTPDPALVQQNDLAPGVAIQPHDPASCATTSADGSFANGSGTLAAAATRYYFSFNLNGGSANVINNHIPLDPGTSGLIRIVKVTPLVNVVRGDLVPYTITATSTVDINSVDVTDRLPPGFKYRSGSASSNGVRIEPEVNGRDITWRSQAFTANETKTYKLILVVGTGVGEGQYVNQAWAQNSGGILSNIGSATVKVTPDPTFDCSDIIGKVFDDKNANGYQDQGEPGIANVRVVTARGLLVTTDAEGRFHVTCADIPNMDRGANFVMKLDERTLPSGYRVTTENPRDVRVTRGKMVKLNFGATVHRVVRLDLNDEAFVPGATDLQAQWQQAFADMVKQLDGRPSVLRVAYDPGGGGADLAKKRLDSVAKAARKLWKDTHNNNKDEAAFPLIIETAVEGQP</sequence>
<evidence type="ECO:0000256" key="4">
    <source>
        <dbReference type="SAM" id="MobiDB-lite"/>
    </source>
</evidence>
<dbReference type="Pfam" id="PF01345">
    <property type="entry name" value="DUF11"/>
    <property type="match status" value="6"/>
</dbReference>
<feature type="domain" description="DUF11" evidence="5">
    <location>
        <begin position="59"/>
        <end position="168"/>
    </location>
</feature>
<proteinExistence type="predicted"/>
<gene>
    <name evidence="7" type="ORF">ACIKP9_11765</name>
</gene>
<evidence type="ECO:0000313" key="8">
    <source>
        <dbReference type="Proteomes" id="UP001617669"/>
    </source>
</evidence>
<dbReference type="PANTHER" id="PTHR34819">
    <property type="entry name" value="LARGE CYSTEINE-RICH PERIPLASMIC PROTEIN OMCB"/>
    <property type="match status" value="1"/>
</dbReference>
<feature type="domain" description="SD-repeat containing protein B" evidence="6">
    <location>
        <begin position="1230"/>
        <end position="1301"/>
    </location>
</feature>
<dbReference type="InterPro" id="IPR001434">
    <property type="entry name" value="OmcB-like_DUF11"/>
</dbReference>
<accession>A0ABW8GN97</accession>
<dbReference type="SUPFAM" id="SSF117074">
    <property type="entry name" value="Hypothetical protein PA1324"/>
    <property type="match status" value="3"/>
</dbReference>
<feature type="domain" description="DUF11" evidence="5">
    <location>
        <begin position="1527"/>
        <end position="1628"/>
    </location>
</feature>
<protein>
    <submittedName>
        <fullName evidence="7">SdrD B-like domain-containing protein</fullName>
    </submittedName>
</protein>
<keyword evidence="3" id="KW-0732">Signal</keyword>
<dbReference type="NCBIfam" id="TIGR01451">
    <property type="entry name" value="B_ant_repeat"/>
    <property type="match status" value="4"/>
</dbReference>
<evidence type="ECO:0000313" key="7">
    <source>
        <dbReference type="EMBL" id="MFJ5446909.1"/>
    </source>
</evidence>
<dbReference type="InterPro" id="IPR008969">
    <property type="entry name" value="CarboxyPept-like_regulatory"/>
</dbReference>
<dbReference type="Pfam" id="PF17210">
    <property type="entry name" value="SdrD_B"/>
    <property type="match status" value="1"/>
</dbReference>
<dbReference type="RefSeq" id="WP_400883060.1">
    <property type="nucleotide sequence ID" value="NZ_JBIWXY010000002.1"/>
</dbReference>
<dbReference type="PANTHER" id="PTHR34819:SF3">
    <property type="entry name" value="CELL SURFACE PROTEIN"/>
    <property type="match status" value="1"/>
</dbReference>
<organism evidence="7 8">
    <name type="scientific">Methylobacillus methanolivorans</name>
    <dbReference type="NCBI Taxonomy" id="1848927"/>
    <lineage>
        <taxon>Bacteria</taxon>
        <taxon>Pseudomonadati</taxon>
        <taxon>Pseudomonadota</taxon>
        <taxon>Betaproteobacteria</taxon>
        <taxon>Nitrosomonadales</taxon>
        <taxon>Methylophilaceae</taxon>
        <taxon>Methylobacillus</taxon>
    </lineage>
</organism>
<dbReference type="SUPFAM" id="SSF49464">
    <property type="entry name" value="Carboxypeptidase regulatory domain-like"/>
    <property type="match status" value="1"/>
</dbReference>
<evidence type="ECO:0000256" key="2">
    <source>
        <dbReference type="ARBA" id="ARBA00022525"/>
    </source>
</evidence>
<name>A0ABW8GN97_9PROT</name>
<evidence type="ECO:0000256" key="3">
    <source>
        <dbReference type="ARBA" id="ARBA00022729"/>
    </source>
</evidence>
<evidence type="ECO:0000259" key="5">
    <source>
        <dbReference type="Pfam" id="PF01345"/>
    </source>
</evidence>
<comment type="subcellular location">
    <subcellularLocation>
        <location evidence="1">Secreted</location>
    </subcellularLocation>
</comment>